<dbReference type="EMBL" id="JAVDQD010000001">
    <property type="protein sequence ID" value="MDR6237930.1"/>
    <property type="molecule type" value="Genomic_DNA"/>
</dbReference>
<dbReference type="Gene3D" id="2.30.180.10">
    <property type="entry name" value="FAS1 domain"/>
    <property type="match status" value="4"/>
</dbReference>
<dbReference type="PROSITE" id="PS51257">
    <property type="entry name" value="PROKAR_LIPOPROTEIN"/>
    <property type="match status" value="1"/>
</dbReference>
<gene>
    <name evidence="4" type="ORF">HNQ88_000906</name>
</gene>
<sequence>MNFIKRKASLFYSVALAALVLSSCKDDDNDMQLPDNPDTPKSISETASSTDNLSQLTEALKAAGLYETLNGDGSFTVFAPIDDAFKALLDSNDDWNNLGDIPTEILENVLLYHVLNTQVNSESLFNGYTNTLASGPNNNSLSLQIDIMNGVKFNGNASPITVDVTADNGIVHLIDKVMLPKNIVGIALANSEFSLLVEALTDERHTTNFVELLSSDNLFTVFAPTNAAFEALLASNDDWNSISDIPIDVLDGVLKYHVIKDANVQSSQLSDGLEVSTVSESVLSFDLSNGAKIITTSDQTVNITVVDIQTTNGVIHAIDQVLLPNMEKPEETPSIFGLASATADLSILKMAVEKAGLSQTLSEEGQYTVLAPTNEAFENLLAANDNWNSLDDIPVEVLTNVLLFHTIGAKVMSTDLSNTYVNTLATGPAEKPLSLRVSVDDMVTFNENAKPINTNIIANNGVVHIIDKVMLPPNIVGTALSNPAFSLLVAALTDERHSTDFVSVLSMDGPYTVFAPTNDAFKALLNSNENWNSLADIPIETLDAVLKYHVIGGANVQSSELTNDQEISFLNGGKATVKLGDGAMLNTSSGQNVDIIITDVQTTNGVIHAVNEVLLP</sequence>
<dbReference type="AlphaFoldDB" id="A0AAE3XL44"/>
<dbReference type="InterPro" id="IPR050904">
    <property type="entry name" value="Adhesion/Biosynth-related"/>
</dbReference>
<dbReference type="PANTHER" id="PTHR10900">
    <property type="entry name" value="PERIOSTIN-RELATED"/>
    <property type="match status" value="1"/>
</dbReference>
<accession>A0AAE3XL44</accession>
<dbReference type="SUPFAM" id="SSF82153">
    <property type="entry name" value="FAS1 domain"/>
    <property type="match status" value="4"/>
</dbReference>
<evidence type="ECO:0000256" key="2">
    <source>
        <dbReference type="SAM" id="SignalP"/>
    </source>
</evidence>
<dbReference type="PANTHER" id="PTHR10900:SF77">
    <property type="entry name" value="FI19380P1"/>
    <property type="match status" value="1"/>
</dbReference>
<feature type="region of interest" description="Disordered" evidence="1">
    <location>
        <begin position="28"/>
        <end position="50"/>
    </location>
</feature>
<dbReference type="InterPro" id="IPR036378">
    <property type="entry name" value="FAS1_dom_sf"/>
</dbReference>
<evidence type="ECO:0000313" key="4">
    <source>
        <dbReference type="EMBL" id="MDR6237930.1"/>
    </source>
</evidence>
<comment type="caution">
    <text evidence="4">The sequence shown here is derived from an EMBL/GenBank/DDBJ whole genome shotgun (WGS) entry which is preliminary data.</text>
</comment>
<name>A0AAE3XL44_9BACT</name>
<dbReference type="GO" id="GO:0005615">
    <property type="term" value="C:extracellular space"/>
    <property type="evidence" value="ECO:0007669"/>
    <property type="project" value="TreeGrafter"/>
</dbReference>
<feature type="domain" description="FAS1" evidence="3">
    <location>
        <begin position="180"/>
        <end position="322"/>
    </location>
</feature>
<feature type="domain" description="FAS1" evidence="3">
    <location>
        <begin position="40"/>
        <end position="178"/>
    </location>
</feature>
<dbReference type="PROSITE" id="PS50213">
    <property type="entry name" value="FAS1"/>
    <property type="match status" value="4"/>
</dbReference>
<dbReference type="RefSeq" id="WP_309937398.1">
    <property type="nucleotide sequence ID" value="NZ_AP025305.1"/>
</dbReference>
<dbReference type="Pfam" id="PF02469">
    <property type="entry name" value="Fasciclin"/>
    <property type="match status" value="4"/>
</dbReference>
<protein>
    <submittedName>
        <fullName evidence="4">Surface protein with fasciclin (FAS1) repeats</fullName>
    </submittedName>
</protein>
<feature type="chain" id="PRO_5042050778" evidence="2">
    <location>
        <begin position="18"/>
        <end position="616"/>
    </location>
</feature>
<dbReference type="InterPro" id="IPR000782">
    <property type="entry name" value="FAS1_domain"/>
</dbReference>
<proteinExistence type="predicted"/>
<evidence type="ECO:0000259" key="3">
    <source>
        <dbReference type="PROSITE" id="PS50213"/>
    </source>
</evidence>
<evidence type="ECO:0000313" key="5">
    <source>
        <dbReference type="Proteomes" id="UP001185092"/>
    </source>
</evidence>
<reference evidence="4" key="1">
    <citation type="submission" date="2023-07" db="EMBL/GenBank/DDBJ databases">
        <title>Genomic Encyclopedia of Type Strains, Phase IV (KMG-IV): sequencing the most valuable type-strain genomes for metagenomic binning, comparative biology and taxonomic classification.</title>
        <authorList>
            <person name="Goeker M."/>
        </authorList>
    </citation>
    <scope>NUCLEOTIDE SEQUENCE</scope>
    <source>
        <strain evidence="4">DSM 26174</strain>
    </source>
</reference>
<organism evidence="4 5">
    <name type="scientific">Aureibacter tunicatorum</name>
    <dbReference type="NCBI Taxonomy" id="866807"/>
    <lineage>
        <taxon>Bacteria</taxon>
        <taxon>Pseudomonadati</taxon>
        <taxon>Bacteroidota</taxon>
        <taxon>Cytophagia</taxon>
        <taxon>Cytophagales</taxon>
        <taxon>Persicobacteraceae</taxon>
        <taxon>Aureibacter</taxon>
    </lineage>
</organism>
<dbReference type="FunFam" id="2.30.180.10:FF:000032">
    <property type="entry name" value="Fasciclin domain-containing protein, putative"/>
    <property type="match status" value="3"/>
</dbReference>
<feature type="domain" description="FAS1" evidence="3">
    <location>
        <begin position="332"/>
        <end position="470"/>
    </location>
</feature>
<keyword evidence="2" id="KW-0732">Signal</keyword>
<keyword evidence="5" id="KW-1185">Reference proteome</keyword>
<feature type="compositionally biased region" description="Polar residues" evidence="1">
    <location>
        <begin position="39"/>
        <end position="50"/>
    </location>
</feature>
<dbReference type="Proteomes" id="UP001185092">
    <property type="component" value="Unassembled WGS sequence"/>
</dbReference>
<feature type="domain" description="FAS1" evidence="3">
    <location>
        <begin position="472"/>
        <end position="614"/>
    </location>
</feature>
<dbReference type="SMART" id="SM00554">
    <property type="entry name" value="FAS1"/>
    <property type="match status" value="4"/>
</dbReference>
<evidence type="ECO:0000256" key="1">
    <source>
        <dbReference type="SAM" id="MobiDB-lite"/>
    </source>
</evidence>
<feature type="signal peptide" evidence="2">
    <location>
        <begin position="1"/>
        <end position="17"/>
    </location>
</feature>